<keyword evidence="1" id="KW-0547">Nucleotide-binding</keyword>
<dbReference type="EMBL" id="AP025698">
    <property type="protein sequence ID" value="BDH80206.1"/>
    <property type="molecule type" value="Genomic_DNA"/>
</dbReference>
<feature type="binding site" evidence="1">
    <location>
        <position position="81"/>
    </location>
    <ligand>
        <name>Mg(2+)</name>
        <dbReference type="ChEBI" id="CHEBI:18420"/>
        <label>3</label>
    </ligand>
</feature>
<dbReference type="InterPro" id="IPR036921">
    <property type="entry name" value="PurM-like_N_sf"/>
</dbReference>
<feature type="binding site" evidence="1">
    <location>
        <position position="60"/>
    </location>
    <ligand>
        <name>substrate</name>
    </ligand>
</feature>
<comment type="catalytic activity">
    <reaction evidence="1">
        <text>thiamine phosphate + ATP = thiamine diphosphate + ADP</text>
        <dbReference type="Rhea" id="RHEA:15913"/>
        <dbReference type="ChEBI" id="CHEBI:30616"/>
        <dbReference type="ChEBI" id="CHEBI:37575"/>
        <dbReference type="ChEBI" id="CHEBI:58937"/>
        <dbReference type="ChEBI" id="CHEBI:456216"/>
        <dbReference type="EC" id="2.7.4.16"/>
    </reaction>
</comment>
<accession>A0ABN6PHB2</accession>
<feature type="binding site" evidence="1">
    <location>
        <position position="154"/>
    </location>
    <ligand>
        <name>ATP</name>
        <dbReference type="ChEBI" id="CHEBI:30616"/>
    </ligand>
</feature>
<feature type="binding site" evidence="1">
    <location>
        <position position="53"/>
    </location>
    <ligand>
        <name>Mg(2+)</name>
        <dbReference type="ChEBI" id="CHEBI:18420"/>
        <label>2</label>
    </ligand>
</feature>
<feature type="binding site" evidence="1">
    <location>
        <position position="37"/>
    </location>
    <ligand>
        <name>Mg(2+)</name>
        <dbReference type="ChEBI" id="CHEBI:18420"/>
        <label>3</label>
    </ligand>
</feature>
<dbReference type="PIRSF" id="PIRSF005303">
    <property type="entry name" value="Thiam_monoph_kin"/>
    <property type="match status" value="1"/>
</dbReference>
<feature type="binding site" evidence="1">
    <location>
        <position position="330"/>
    </location>
    <ligand>
        <name>substrate</name>
    </ligand>
</feature>
<sequence>MIKMKISDLGEKKLIKRIIANIRSHLKDFNIEGLGDDAALIDMGEEYIVATTDLLRQTSHFPEATTYEQMGWKSVTVNISDLAAMGAKPLGFLVSMGLPAHMRVEEFDELLGGILKACDHYRVPLIGGDTKEADEIILAGAAIGRTLKGEVLWKSGSEEGDLVGVTGQLGLAAAGIKILLSKMGEVPVAEDLLSRIMDPALKPRARLKESLLIAKSHLVNAATDITDGLVSELNELINASPRTIGIRLYEEKLPIPSEVEDIARFLNEDPLELGIYYGEDFELLFTLPPENVTPLRDQLDFHIIGEVTTTGTIEMVDKEGRTYILPVKGYEHLRG</sequence>
<feature type="domain" description="PurM-like N-terminal" evidence="2">
    <location>
        <begin position="35"/>
        <end position="145"/>
    </location>
</feature>
<dbReference type="GO" id="GO:0016301">
    <property type="term" value="F:kinase activity"/>
    <property type="evidence" value="ECO:0007669"/>
    <property type="project" value="UniProtKB-KW"/>
</dbReference>
<feature type="binding site" evidence="1">
    <location>
        <position position="81"/>
    </location>
    <ligand>
        <name>Mg(2+)</name>
        <dbReference type="ChEBI" id="CHEBI:18420"/>
        <label>4</label>
    </ligand>
</feature>
<feature type="binding site" evidence="1">
    <location>
        <position position="52"/>
    </location>
    <ligand>
        <name>Mg(2+)</name>
        <dbReference type="ChEBI" id="CHEBI:18420"/>
        <label>1</label>
    </ligand>
</feature>
<keyword evidence="1" id="KW-0479">Metal-binding</keyword>
<comment type="function">
    <text evidence="1">Catalyzes the ATP-dependent phosphorylation of thiamine-monophosphate (TMP) to form thiamine-pyrophosphate (TPP), the active form of vitamin B1.</text>
</comment>
<keyword evidence="1" id="KW-0460">Magnesium</keyword>
<keyword evidence="1" id="KW-0067">ATP-binding</keyword>
<evidence type="ECO:0000259" key="2">
    <source>
        <dbReference type="Pfam" id="PF00586"/>
    </source>
</evidence>
<comment type="similarity">
    <text evidence="1">Belongs to the thiamine-monophosphate kinase family.</text>
</comment>
<dbReference type="CDD" id="cd02194">
    <property type="entry name" value="ThiL"/>
    <property type="match status" value="1"/>
</dbReference>
<comment type="pathway">
    <text evidence="1">Cofactor biosynthesis; thiamine diphosphate biosynthesis; thiamine diphosphate from thiamine phosphate: step 1/1.</text>
</comment>
<dbReference type="Pfam" id="PF00586">
    <property type="entry name" value="AIRS"/>
    <property type="match status" value="1"/>
</dbReference>
<feature type="binding site" evidence="1">
    <location>
        <position position="53"/>
    </location>
    <ligand>
        <name>Mg(2+)</name>
        <dbReference type="ChEBI" id="CHEBI:18420"/>
        <label>1</label>
    </ligand>
</feature>
<keyword evidence="1" id="KW-0784">Thiamine biosynthesis</keyword>
<dbReference type="InterPro" id="IPR006283">
    <property type="entry name" value="ThiL-like"/>
</dbReference>
<feature type="binding site" evidence="1">
    <location>
        <position position="224"/>
    </location>
    <ligand>
        <name>Mg(2+)</name>
        <dbReference type="ChEBI" id="CHEBI:18420"/>
        <label>3</label>
    </ligand>
</feature>
<feature type="binding site" evidence="1">
    <location>
        <position position="81"/>
    </location>
    <ligand>
        <name>Mg(2+)</name>
        <dbReference type="ChEBI" id="CHEBI:18420"/>
        <label>2</label>
    </ligand>
</feature>
<feature type="binding site" evidence="1">
    <location>
        <position position="37"/>
    </location>
    <ligand>
        <name>Mg(2+)</name>
        <dbReference type="ChEBI" id="CHEBI:18420"/>
        <label>4</label>
    </ligand>
</feature>
<dbReference type="SUPFAM" id="SSF56042">
    <property type="entry name" value="PurM C-terminal domain-like"/>
    <property type="match status" value="1"/>
</dbReference>
<feature type="binding site" evidence="1">
    <location>
        <position position="279"/>
    </location>
    <ligand>
        <name>substrate</name>
    </ligand>
</feature>
<feature type="binding site" evidence="1">
    <location>
        <position position="51"/>
    </location>
    <ligand>
        <name>Mg(2+)</name>
        <dbReference type="ChEBI" id="CHEBI:18420"/>
        <label>4</label>
    </ligand>
</feature>
<feature type="binding site" evidence="1">
    <location>
        <begin position="128"/>
        <end position="129"/>
    </location>
    <ligand>
        <name>ATP</name>
        <dbReference type="ChEBI" id="CHEBI:30616"/>
    </ligand>
</feature>
<gene>
    <name evidence="1" type="primary">thiL</name>
    <name evidence="4" type="ORF">MTTB_15850</name>
</gene>
<dbReference type="GeneID" id="71966117"/>
<dbReference type="HAMAP" id="MF_02128">
    <property type="entry name" value="TMP_kinase"/>
    <property type="match status" value="1"/>
</dbReference>
<dbReference type="PANTHER" id="PTHR30270:SF3">
    <property type="entry name" value="THIAMINE-MONOPHOSPHATE KINASE"/>
    <property type="match status" value="1"/>
</dbReference>
<dbReference type="PANTHER" id="PTHR30270">
    <property type="entry name" value="THIAMINE-MONOPHOSPHATE KINASE"/>
    <property type="match status" value="1"/>
</dbReference>
<feature type="binding site" evidence="1">
    <location>
        <position position="227"/>
    </location>
    <ligand>
        <name>Mg(2+)</name>
        <dbReference type="ChEBI" id="CHEBI:18420"/>
        <label>5</label>
    </ligand>
</feature>
<evidence type="ECO:0000259" key="3">
    <source>
        <dbReference type="Pfam" id="PF02769"/>
    </source>
</evidence>
<keyword evidence="5" id="KW-1185">Reference proteome</keyword>
<feature type="domain" description="PurM-like C-terminal" evidence="3">
    <location>
        <begin position="158"/>
        <end position="316"/>
    </location>
</feature>
<dbReference type="RefSeq" id="WP_248564489.1">
    <property type="nucleotide sequence ID" value="NZ_AP025698.1"/>
</dbReference>
<name>A0ABN6PHB2_9EURY</name>
<evidence type="ECO:0000313" key="4">
    <source>
        <dbReference type="EMBL" id="BDH80206.1"/>
    </source>
</evidence>
<keyword evidence="1" id="KW-0808">Transferase</keyword>
<dbReference type="SUPFAM" id="SSF55326">
    <property type="entry name" value="PurM N-terminal domain-like"/>
    <property type="match status" value="1"/>
</dbReference>
<feature type="binding site" evidence="1">
    <location>
        <position position="129"/>
    </location>
    <ligand>
        <name>Mg(2+)</name>
        <dbReference type="ChEBI" id="CHEBI:18420"/>
        <label>1</label>
    </ligand>
</feature>
<dbReference type="InterPro" id="IPR036676">
    <property type="entry name" value="PurM-like_C_sf"/>
</dbReference>
<feature type="binding site" evidence="1">
    <location>
        <position position="226"/>
    </location>
    <ligand>
        <name>ATP</name>
        <dbReference type="ChEBI" id="CHEBI:30616"/>
    </ligand>
</feature>
<organism evidence="4 5">
    <name type="scientific">Methanothermobacter tenebrarum</name>
    <dbReference type="NCBI Taxonomy" id="680118"/>
    <lineage>
        <taxon>Archaea</taxon>
        <taxon>Methanobacteriati</taxon>
        <taxon>Methanobacteriota</taxon>
        <taxon>Methanomada group</taxon>
        <taxon>Methanobacteria</taxon>
        <taxon>Methanobacteriales</taxon>
        <taxon>Methanobacteriaceae</taxon>
        <taxon>Methanothermobacter</taxon>
    </lineage>
</organism>
<evidence type="ECO:0000256" key="1">
    <source>
        <dbReference type="HAMAP-Rule" id="MF_02128"/>
    </source>
</evidence>
<dbReference type="Gene3D" id="3.30.1330.10">
    <property type="entry name" value="PurM-like, N-terminal domain"/>
    <property type="match status" value="1"/>
</dbReference>
<dbReference type="EC" id="2.7.4.16" evidence="1"/>
<dbReference type="InterPro" id="IPR016188">
    <property type="entry name" value="PurM-like_N"/>
</dbReference>
<comment type="miscellaneous">
    <text evidence="1">Reaction mechanism of ThiL seems to utilize a direct, inline transfer of the gamma-phosphate of ATP to TMP rather than a phosphorylated enzyme intermediate.</text>
</comment>
<proteinExistence type="inferred from homology"/>
<reference evidence="4 5" key="1">
    <citation type="submission" date="2022-04" db="EMBL/GenBank/DDBJ databases">
        <title>Complete genome of Methanothermobacter tenebrarum strain RMAS.</title>
        <authorList>
            <person name="Nakamura K."/>
            <person name="Oshima K."/>
            <person name="Hattori M."/>
            <person name="Kamagata Y."/>
            <person name="Takamizawa K."/>
        </authorList>
    </citation>
    <scope>NUCLEOTIDE SEQUENCE [LARGE SCALE GENOMIC DNA]</scope>
    <source>
        <strain evidence="4 5">RMAS</strain>
    </source>
</reference>
<dbReference type="NCBIfam" id="TIGR01379">
    <property type="entry name" value="thiL"/>
    <property type="match status" value="1"/>
</dbReference>
<dbReference type="Proteomes" id="UP000831817">
    <property type="component" value="Chromosome"/>
</dbReference>
<protein>
    <recommendedName>
        <fullName evidence="1">Thiamine-monophosphate kinase</fullName>
        <shortName evidence="1">TMP kinase</shortName>
        <shortName evidence="1">Thiamine-phosphate kinase</shortName>
        <ecNumber evidence="1">2.7.4.16</ecNumber>
    </recommendedName>
</protein>
<evidence type="ECO:0000313" key="5">
    <source>
        <dbReference type="Proteomes" id="UP000831817"/>
    </source>
</evidence>
<dbReference type="InterPro" id="IPR010918">
    <property type="entry name" value="PurM-like_C_dom"/>
</dbReference>
<comment type="caution">
    <text evidence="1">Lacks conserved residue(s) required for the propagation of feature annotation.</text>
</comment>
<dbReference type="Gene3D" id="3.90.650.10">
    <property type="entry name" value="PurM-like C-terminal domain"/>
    <property type="match status" value="1"/>
</dbReference>
<keyword evidence="1 4" id="KW-0418">Kinase</keyword>
<dbReference type="Pfam" id="PF02769">
    <property type="entry name" value="AIRS_C"/>
    <property type="match status" value="1"/>
</dbReference>